<keyword evidence="8" id="KW-1185">Reference proteome</keyword>
<dbReference type="AlphaFoldDB" id="A0A0S3S497"/>
<organism evidence="7 8">
    <name type="scientific">Vigna angularis var. angularis</name>
    <dbReference type="NCBI Taxonomy" id="157739"/>
    <lineage>
        <taxon>Eukaryota</taxon>
        <taxon>Viridiplantae</taxon>
        <taxon>Streptophyta</taxon>
        <taxon>Embryophyta</taxon>
        <taxon>Tracheophyta</taxon>
        <taxon>Spermatophyta</taxon>
        <taxon>Magnoliopsida</taxon>
        <taxon>eudicotyledons</taxon>
        <taxon>Gunneridae</taxon>
        <taxon>Pentapetalae</taxon>
        <taxon>rosids</taxon>
        <taxon>fabids</taxon>
        <taxon>Fabales</taxon>
        <taxon>Fabaceae</taxon>
        <taxon>Papilionoideae</taxon>
        <taxon>50 kb inversion clade</taxon>
        <taxon>NPAAA clade</taxon>
        <taxon>indigoferoid/millettioid clade</taxon>
        <taxon>Phaseoleae</taxon>
        <taxon>Vigna</taxon>
    </lineage>
</organism>
<evidence type="ECO:0000256" key="5">
    <source>
        <dbReference type="SAM" id="Phobius"/>
    </source>
</evidence>
<dbReference type="SMART" id="SM00856">
    <property type="entry name" value="PMEI"/>
    <property type="match status" value="1"/>
</dbReference>
<dbReference type="InterPro" id="IPR052421">
    <property type="entry name" value="PCW_Enzyme_Inhibitor"/>
</dbReference>
<evidence type="ECO:0000259" key="6">
    <source>
        <dbReference type="SMART" id="SM00856"/>
    </source>
</evidence>
<reference evidence="7 8" key="1">
    <citation type="journal article" date="2015" name="Sci. Rep.">
        <title>The power of single molecule real-time sequencing technology in the de novo assembly of a eukaryotic genome.</title>
        <authorList>
            <person name="Sakai H."/>
            <person name="Naito K."/>
            <person name="Ogiso-Tanaka E."/>
            <person name="Takahashi Y."/>
            <person name="Iseki K."/>
            <person name="Muto C."/>
            <person name="Satou K."/>
            <person name="Teruya K."/>
            <person name="Shiroma A."/>
            <person name="Shimoji M."/>
            <person name="Hirano T."/>
            <person name="Itoh T."/>
            <person name="Kaga A."/>
            <person name="Tomooka N."/>
        </authorList>
    </citation>
    <scope>NUCLEOTIDE SEQUENCE [LARGE SCALE GENOMIC DNA]</scope>
    <source>
        <strain evidence="8">cv. Shumari</strain>
    </source>
</reference>
<evidence type="ECO:0000256" key="1">
    <source>
        <dbReference type="ARBA" id="ARBA00022729"/>
    </source>
</evidence>
<accession>A0A0S3S497</accession>
<evidence type="ECO:0000313" key="8">
    <source>
        <dbReference type="Proteomes" id="UP000291084"/>
    </source>
</evidence>
<dbReference type="EMBL" id="AP015038">
    <property type="protein sequence ID" value="BAT87664.1"/>
    <property type="molecule type" value="Genomic_DNA"/>
</dbReference>
<dbReference type="Gene3D" id="1.20.140.40">
    <property type="entry name" value="Invertase/pectin methylesterase inhibitor family protein"/>
    <property type="match status" value="1"/>
</dbReference>
<dbReference type="PANTHER" id="PTHR36710:SF21">
    <property type="entry name" value="PECTINESTERASE INHIBITOR DOMAIN-CONTAINING PROTEIN"/>
    <property type="match status" value="1"/>
</dbReference>
<evidence type="ECO:0000313" key="7">
    <source>
        <dbReference type="EMBL" id="BAT87664.1"/>
    </source>
</evidence>
<proteinExistence type="inferred from homology"/>
<evidence type="ECO:0000256" key="2">
    <source>
        <dbReference type="ARBA" id="ARBA00023157"/>
    </source>
</evidence>
<feature type="domain" description="Pectinesterase inhibitor" evidence="6">
    <location>
        <begin position="74"/>
        <end position="216"/>
    </location>
</feature>
<dbReference type="GO" id="GO:0004857">
    <property type="term" value="F:enzyme inhibitor activity"/>
    <property type="evidence" value="ECO:0007669"/>
    <property type="project" value="InterPro"/>
</dbReference>
<dbReference type="CDD" id="cd15800">
    <property type="entry name" value="PMEI-like_2"/>
    <property type="match status" value="1"/>
</dbReference>
<evidence type="ECO:0000256" key="3">
    <source>
        <dbReference type="ARBA" id="ARBA00038471"/>
    </source>
</evidence>
<dbReference type="OrthoDB" id="770764at2759"/>
<dbReference type="Proteomes" id="UP000291084">
    <property type="component" value="Chromosome 5"/>
</dbReference>
<sequence length="256" mass="28525">MGVFCCWEPLSRTSFSVQIAETISVQEATLSINLLLSILYFGNRRRIMAFAFIKTLFLFVSFTGLLLRAHAARTPQARVWSLCKPTTNPVVCFTTILPHVITLRKFNAYTALEIEIETTRELVVNTTSLVNRLLTNPTNSKDLNDSLQICSEQFDNMMDSIKETMTVVALRNAAEARFKFSAVLSYLSACTDEFNNSPIVKEGKDLYDLGGNCLDIMKAIEDRESRRRRGQPMGSPIVGPPPAVLTPCQNSVGPCT</sequence>
<feature type="compositionally biased region" description="Polar residues" evidence="4">
    <location>
        <begin position="247"/>
        <end position="256"/>
    </location>
</feature>
<feature type="transmembrane region" description="Helical" evidence="5">
    <location>
        <begin position="47"/>
        <end position="67"/>
    </location>
</feature>
<feature type="region of interest" description="Disordered" evidence="4">
    <location>
        <begin position="224"/>
        <end position="256"/>
    </location>
</feature>
<protein>
    <recommendedName>
        <fullName evidence="6">Pectinesterase inhibitor domain-containing protein</fullName>
    </recommendedName>
</protein>
<comment type="similarity">
    <text evidence="3">Belongs to the PMEI family.</text>
</comment>
<keyword evidence="5" id="KW-0472">Membrane</keyword>
<keyword evidence="5" id="KW-0812">Transmembrane</keyword>
<keyword evidence="2" id="KW-1015">Disulfide bond</keyword>
<gene>
    <name evidence="7" type="primary">Vigan.05G105500</name>
    <name evidence="7" type="ORF">VIGAN_05105500</name>
</gene>
<dbReference type="PANTHER" id="PTHR36710">
    <property type="entry name" value="PECTINESTERASE INHIBITOR-LIKE"/>
    <property type="match status" value="1"/>
</dbReference>
<dbReference type="SUPFAM" id="SSF101148">
    <property type="entry name" value="Plant invertase/pectin methylesterase inhibitor"/>
    <property type="match status" value="1"/>
</dbReference>
<evidence type="ECO:0000256" key="4">
    <source>
        <dbReference type="SAM" id="MobiDB-lite"/>
    </source>
</evidence>
<name>A0A0S3S497_PHAAN</name>
<keyword evidence="5" id="KW-1133">Transmembrane helix</keyword>
<dbReference type="Pfam" id="PF04043">
    <property type="entry name" value="PMEI"/>
    <property type="match status" value="1"/>
</dbReference>
<dbReference type="InterPro" id="IPR006501">
    <property type="entry name" value="Pectinesterase_inhib_dom"/>
</dbReference>
<dbReference type="NCBIfam" id="TIGR01614">
    <property type="entry name" value="PME_inhib"/>
    <property type="match status" value="1"/>
</dbReference>
<dbReference type="InterPro" id="IPR035513">
    <property type="entry name" value="Invertase/methylesterase_inhib"/>
</dbReference>
<keyword evidence="1" id="KW-0732">Signal</keyword>